<dbReference type="RefSeq" id="WP_101430843.1">
    <property type="nucleotide sequence ID" value="NZ_PCHA01000018.1"/>
</dbReference>
<dbReference type="Proteomes" id="UP000233722">
    <property type="component" value="Unassembled WGS sequence"/>
</dbReference>
<reference evidence="2 3" key="1">
    <citation type="submission" date="2017-10" db="EMBL/GenBank/DDBJ databases">
        <title>Bifidobacterium genomics.</title>
        <authorList>
            <person name="Lugli G.A."/>
            <person name="Milani C."/>
            <person name="Mancabelli L."/>
        </authorList>
    </citation>
    <scope>NUCLEOTIDE SEQUENCE [LARGE SCALE GENOMIC DNA]</scope>
    <source>
        <strain evidence="2 3">1747B</strain>
    </source>
</reference>
<feature type="region of interest" description="Disordered" evidence="1">
    <location>
        <begin position="118"/>
        <end position="152"/>
    </location>
</feature>
<dbReference type="EMBL" id="PCHA01000018">
    <property type="protein sequence ID" value="PKU95376.1"/>
    <property type="molecule type" value="Genomic_DNA"/>
</dbReference>
<feature type="compositionally biased region" description="Polar residues" evidence="1">
    <location>
        <begin position="124"/>
        <end position="137"/>
    </location>
</feature>
<dbReference type="GO" id="GO:0004386">
    <property type="term" value="F:helicase activity"/>
    <property type="evidence" value="ECO:0007669"/>
    <property type="project" value="UniProtKB-KW"/>
</dbReference>
<accession>A0A2N3QTP7</accession>
<comment type="caution">
    <text evidence="2">The sequence shown here is derived from an EMBL/GenBank/DDBJ whole genome shotgun (WGS) entry which is preliminary data.</text>
</comment>
<sequence>MTTTNDDMQQQLDEALARNKELQDKLDQVTKHSRQWEERAKANKTAADELEQLKAEHHKTVKETEELRAWKQSTEAEQERTRIAQQVSEKTGVPADLLVGDDEESMSAYAAKLDQFAHPKPQGLPNQGMQPSGTAGTNPMGDVVHQMFDNLN</sequence>
<feature type="region of interest" description="Disordered" evidence="1">
    <location>
        <begin position="54"/>
        <end position="89"/>
    </location>
</feature>
<proteinExistence type="predicted"/>
<evidence type="ECO:0000313" key="3">
    <source>
        <dbReference type="Proteomes" id="UP000233722"/>
    </source>
</evidence>
<keyword evidence="2" id="KW-0067">ATP-binding</keyword>
<gene>
    <name evidence="2" type="ORF">CQR45_1020</name>
</gene>
<keyword evidence="2" id="KW-0547">Nucleotide-binding</keyword>
<evidence type="ECO:0000256" key="1">
    <source>
        <dbReference type="SAM" id="MobiDB-lite"/>
    </source>
</evidence>
<organism evidence="2 3">
    <name type="scientific">Bifidobacterium pseudolongum subsp. globosum</name>
    <dbReference type="NCBI Taxonomy" id="1690"/>
    <lineage>
        <taxon>Bacteria</taxon>
        <taxon>Bacillati</taxon>
        <taxon>Actinomycetota</taxon>
        <taxon>Actinomycetes</taxon>
        <taxon>Bifidobacteriales</taxon>
        <taxon>Bifidobacteriaceae</taxon>
        <taxon>Bifidobacterium</taxon>
    </lineage>
</organism>
<name>A0A2N3QTP7_9BIFI</name>
<protein>
    <submittedName>
        <fullName evidence="2">Phage helicase</fullName>
    </submittedName>
</protein>
<keyword evidence="2" id="KW-0347">Helicase</keyword>
<evidence type="ECO:0000313" key="2">
    <source>
        <dbReference type="EMBL" id="PKU95376.1"/>
    </source>
</evidence>
<dbReference type="AlphaFoldDB" id="A0A2N3QTP7"/>
<keyword evidence="2" id="KW-0378">Hydrolase</keyword>